<dbReference type="AlphaFoldDB" id="A0A0D2FV68"/>
<accession>A0A0D2FV68</accession>
<dbReference type="EMBL" id="KN846993">
    <property type="protein sequence ID" value="KIW90437.1"/>
    <property type="molecule type" value="Genomic_DNA"/>
</dbReference>
<name>A0A0D2FV68_CLAB1</name>
<dbReference type="Proteomes" id="UP000053789">
    <property type="component" value="Unassembled WGS sequence"/>
</dbReference>
<evidence type="ECO:0000313" key="2">
    <source>
        <dbReference type="Proteomes" id="UP000053789"/>
    </source>
</evidence>
<keyword evidence="2" id="KW-1185">Reference proteome</keyword>
<sequence length="259" mass="28655">MAVTCTHFTDWNLPGKSVQPYLKGQNGICEAVQAMYVAGGYKSSSIVQLYVYTTDWVQTLRIALPSAFGRSTQAATLPFFVSQNGPRTTSGMMLLRKRTSIWPHRRNVAGSETLPGCNSGRLGTTLLSVWTTFTTLQSFLLKTTRRREDGDFSPTRPEFLLANMRTVSFGTKIGHPSEAKHHQGCLELSAWYGRSGPMVCAEKDGSSVIIGMVQGGTKDSDCNLILLFNTEMRDWLQAATDLRESLNTHAIRRCVVVVH</sequence>
<dbReference type="GeneID" id="27702011"/>
<organism evidence="1 2">
    <name type="scientific">Cladophialophora bantiana (strain ATCC 10958 / CBS 173.52 / CDC B-1940 / NIH 8579)</name>
    <name type="common">Xylohypha bantiana</name>
    <dbReference type="NCBI Taxonomy" id="1442370"/>
    <lineage>
        <taxon>Eukaryota</taxon>
        <taxon>Fungi</taxon>
        <taxon>Dikarya</taxon>
        <taxon>Ascomycota</taxon>
        <taxon>Pezizomycotina</taxon>
        <taxon>Eurotiomycetes</taxon>
        <taxon>Chaetothyriomycetidae</taxon>
        <taxon>Chaetothyriales</taxon>
        <taxon>Herpotrichiellaceae</taxon>
        <taxon>Cladophialophora</taxon>
    </lineage>
</organism>
<dbReference type="OrthoDB" id="4120608at2759"/>
<reference evidence="1" key="1">
    <citation type="submission" date="2015-01" db="EMBL/GenBank/DDBJ databases">
        <title>The Genome Sequence of Cladophialophora bantiana CBS 173.52.</title>
        <authorList>
            <consortium name="The Broad Institute Genomics Platform"/>
            <person name="Cuomo C."/>
            <person name="de Hoog S."/>
            <person name="Gorbushina A."/>
            <person name="Stielow B."/>
            <person name="Teixiera M."/>
            <person name="Abouelleil A."/>
            <person name="Chapman S.B."/>
            <person name="Priest M."/>
            <person name="Young S.K."/>
            <person name="Wortman J."/>
            <person name="Nusbaum C."/>
            <person name="Birren B."/>
        </authorList>
    </citation>
    <scope>NUCLEOTIDE SEQUENCE [LARGE SCALE GENOMIC DNA]</scope>
    <source>
        <strain evidence="1">CBS 173.52</strain>
    </source>
</reference>
<dbReference type="VEuPathDB" id="FungiDB:Z519_09083"/>
<dbReference type="HOGENOM" id="CLU_1073637_0_0_1"/>
<proteinExistence type="predicted"/>
<protein>
    <submittedName>
        <fullName evidence="1">Uncharacterized protein</fullName>
    </submittedName>
</protein>
<evidence type="ECO:0000313" key="1">
    <source>
        <dbReference type="EMBL" id="KIW90437.1"/>
    </source>
</evidence>
<gene>
    <name evidence="1" type="ORF">Z519_09083</name>
</gene>
<dbReference type="RefSeq" id="XP_016617106.1">
    <property type="nucleotide sequence ID" value="XM_016766808.1"/>
</dbReference>